<evidence type="ECO:0000313" key="3">
    <source>
        <dbReference type="Proteomes" id="UP001159405"/>
    </source>
</evidence>
<reference evidence="2 3" key="1">
    <citation type="submission" date="2022-05" db="EMBL/GenBank/DDBJ databases">
        <authorList>
            <consortium name="Genoscope - CEA"/>
            <person name="William W."/>
        </authorList>
    </citation>
    <scope>NUCLEOTIDE SEQUENCE [LARGE SCALE GENOMIC DNA]</scope>
</reference>
<sequence length="149" mass="17278">MPVTDPQRKYPRILWRTNARPSSAGAETSSKHFYSCRGRSHGPHKFYIPVVPRRHSFDERIFAIPSAKGNSGESLLTRESIGKEAELEMKLAIVSNALMKEGEEKHRLDSELRKLQKENKRLQEDLRTASHQLRKFTEWFFASIEPSNR</sequence>
<dbReference type="Proteomes" id="UP001159405">
    <property type="component" value="Unassembled WGS sequence"/>
</dbReference>
<evidence type="ECO:0000256" key="1">
    <source>
        <dbReference type="SAM" id="Coils"/>
    </source>
</evidence>
<keyword evidence="1" id="KW-0175">Coiled coil</keyword>
<feature type="coiled-coil region" evidence="1">
    <location>
        <begin position="98"/>
        <end position="132"/>
    </location>
</feature>
<proteinExistence type="predicted"/>
<protein>
    <submittedName>
        <fullName evidence="2">Uncharacterized protein</fullName>
    </submittedName>
</protein>
<comment type="caution">
    <text evidence="2">The sequence shown here is derived from an EMBL/GenBank/DDBJ whole genome shotgun (WGS) entry which is preliminary data.</text>
</comment>
<gene>
    <name evidence="2" type="ORF">PLOB_00020073</name>
</gene>
<organism evidence="2 3">
    <name type="scientific">Porites lobata</name>
    <dbReference type="NCBI Taxonomy" id="104759"/>
    <lineage>
        <taxon>Eukaryota</taxon>
        <taxon>Metazoa</taxon>
        <taxon>Cnidaria</taxon>
        <taxon>Anthozoa</taxon>
        <taxon>Hexacorallia</taxon>
        <taxon>Scleractinia</taxon>
        <taxon>Fungiina</taxon>
        <taxon>Poritidae</taxon>
        <taxon>Porites</taxon>
    </lineage>
</organism>
<dbReference type="EMBL" id="CALNXK010000233">
    <property type="protein sequence ID" value="CAH3177983.1"/>
    <property type="molecule type" value="Genomic_DNA"/>
</dbReference>
<evidence type="ECO:0000313" key="2">
    <source>
        <dbReference type="EMBL" id="CAH3177983.1"/>
    </source>
</evidence>
<keyword evidence="3" id="KW-1185">Reference proteome</keyword>
<accession>A0ABN8RGF0</accession>
<name>A0ABN8RGF0_9CNID</name>